<evidence type="ECO:0000313" key="3">
    <source>
        <dbReference type="Proteomes" id="UP000033451"/>
    </source>
</evidence>
<organism evidence="2 3">
    <name type="scientific">Microbacterium ginsengisoli</name>
    <dbReference type="NCBI Taxonomy" id="400772"/>
    <lineage>
        <taxon>Bacteria</taxon>
        <taxon>Bacillati</taxon>
        <taxon>Actinomycetota</taxon>
        <taxon>Actinomycetes</taxon>
        <taxon>Micrococcales</taxon>
        <taxon>Microbacteriaceae</taxon>
        <taxon>Microbacterium</taxon>
    </lineage>
</organism>
<keyword evidence="1" id="KW-0175">Coiled coil</keyword>
<proteinExistence type="predicted"/>
<name>A0A0F0LYA2_9MICO</name>
<evidence type="ECO:0000256" key="1">
    <source>
        <dbReference type="SAM" id="Coils"/>
    </source>
</evidence>
<keyword evidence="3" id="KW-1185">Reference proteome</keyword>
<dbReference type="AlphaFoldDB" id="A0A0F0LYA2"/>
<evidence type="ECO:0000313" key="2">
    <source>
        <dbReference type="EMBL" id="KJL45748.1"/>
    </source>
</evidence>
<feature type="coiled-coil region" evidence="1">
    <location>
        <begin position="12"/>
        <end position="46"/>
    </location>
</feature>
<comment type="caution">
    <text evidence="2">The sequence shown here is derived from an EMBL/GenBank/DDBJ whole genome shotgun (WGS) entry which is preliminary data.</text>
</comment>
<reference evidence="2 3" key="1">
    <citation type="submission" date="2015-02" db="EMBL/GenBank/DDBJ databases">
        <title>Draft genome sequences of ten Microbacterium spp. with emphasis on heavy metal contaminated environments.</title>
        <authorList>
            <person name="Corretto E."/>
        </authorList>
    </citation>
    <scope>NUCLEOTIDE SEQUENCE [LARGE SCALE GENOMIC DNA]</scope>
    <source>
        <strain evidence="2 3">DSM 18659</strain>
    </source>
</reference>
<sequence>MIDALADGEASSERLKRRLQDITLKRQAMEERLSRLNSNMGEAANAIATYLELLKAPGNLYASEHDAVRRELLTLFFHRIFVRVTDTTRQAAGDRTEVNAKIHELRRASGRTSSEKLESPSISAGAFELPSAEAPFVSFGCNKTYLVAGTGFEPATSGL</sequence>
<dbReference type="EMBL" id="JYIY01000021">
    <property type="protein sequence ID" value="KJL45748.1"/>
    <property type="molecule type" value="Genomic_DNA"/>
</dbReference>
<protein>
    <submittedName>
        <fullName evidence="2">Uncharacterized protein</fullName>
    </submittedName>
</protein>
<gene>
    <name evidence="2" type="ORF">RR49_00028</name>
</gene>
<dbReference type="Proteomes" id="UP000033451">
    <property type="component" value="Unassembled WGS sequence"/>
</dbReference>
<accession>A0A0F0LYA2</accession>